<name>A0AAD7NCZ1_9AGAR</name>
<evidence type="ECO:0000313" key="2">
    <source>
        <dbReference type="EMBL" id="KAJ7755628.1"/>
    </source>
</evidence>
<dbReference type="EMBL" id="JARJLG010000063">
    <property type="protein sequence ID" value="KAJ7755628.1"/>
    <property type="molecule type" value="Genomic_DNA"/>
</dbReference>
<reference evidence="2" key="1">
    <citation type="submission" date="2023-03" db="EMBL/GenBank/DDBJ databases">
        <title>Massive genome expansion in bonnet fungi (Mycena s.s.) driven by repeated elements and novel gene families across ecological guilds.</title>
        <authorList>
            <consortium name="Lawrence Berkeley National Laboratory"/>
            <person name="Harder C.B."/>
            <person name="Miyauchi S."/>
            <person name="Viragh M."/>
            <person name="Kuo A."/>
            <person name="Thoen E."/>
            <person name="Andreopoulos B."/>
            <person name="Lu D."/>
            <person name="Skrede I."/>
            <person name="Drula E."/>
            <person name="Henrissat B."/>
            <person name="Morin E."/>
            <person name="Kohler A."/>
            <person name="Barry K."/>
            <person name="LaButti K."/>
            <person name="Morin E."/>
            <person name="Salamov A."/>
            <person name="Lipzen A."/>
            <person name="Mereny Z."/>
            <person name="Hegedus B."/>
            <person name="Baldrian P."/>
            <person name="Stursova M."/>
            <person name="Weitz H."/>
            <person name="Taylor A."/>
            <person name="Grigoriev I.V."/>
            <person name="Nagy L.G."/>
            <person name="Martin F."/>
            <person name="Kauserud H."/>
        </authorList>
    </citation>
    <scope>NUCLEOTIDE SEQUENCE</scope>
    <source>
        <strain evidence="2">CBHHK188m</strain>
    </source>
</reference>
<feature type="compositionally biased region" description="Basic and acidic residues" evidence="1">
    <location>
        <begin position="102"/>
        <end position="111"/>
    </location>
</feature>
<evidence type="ECO:0000313" key="3">
    <source>
        <dbReference type="Proteomes" id="UP001215280"/>
    </source>
</evidence>
<evidence type="ECO:0000256" key="1">
    <source>
        <dbReference type="SAM" id="MobiDB-lite"/>
    </source>
</evidence>
<feature type="region of interest" description="Disordered" evidence="1">
    <location>
        <begin position="101"/>
        <end position="136"/>
    </location>
</feature>
<organism evidence="2 3">
    <name type="scientific">Mycena maculata</name>
    <dbReference type="NCBI Taxonomy" id="230809"/>
    <lineage>
        <taxon>Eukaryota</taxon>
        <taxon>Fungi</taxon>
        <taxon>Dikarya</taxon>
        <taxon>Basidiomycota</taxon>
        <taxon>Agaricomycotina</taxon>
        <taxon>Agaricomycetes</taxon>
        <taxon>Agaricomycetidae</taxon>
        <taxon>Agaricales</taxon>
        <taxon>Marasmiineae</taxon>
        <taxon>Mycenaceae</taxon>
        <taxon>Mycena</taxon>
    </lineage>
</organism>
<dbReference type="Proteomes" id="UP001215280">
    <property type="component" value="Unassembled WGS sequence"/>
</dbReference>
<feature type="compositionally biased region" description="Acidic residues" evidence="1">
    <location>
        <begin position="311"/>
        <end position="325"/>
    </location>
</feature>
<accession>A0AAD7NCZ1</accession>
<comment type="caution">
    <text evidence="2">The sequence shown here is derived from an EMBL/GenBank/DDBJ whole genome shotgun (WGS) entry which is preliminary data.</text>
</comment>
<feature type="region of interest" description="Disordered" evidence="1">
    <location>
        <begin position="296"/>
        <end position="325"/>
    </location>
</feature>
<dbReference type="AlphaFoldDB" id="A0AAD7NCZ1"/>
<sequence>MFEACELALAAEALDKSQGFEALPDSTEESLAEIRSEIRAHLDTIPLPKLRPVAPDSFDHTLTLMVDGKLNGPLLAEQHLLHQTKSTAKAVQQRGRASAKMLARDNGKPETDSGPSLHETLLNGSEPPAGTKRAENKKTVQAAAALKFVHLRATGLSQFQFIHSNVYSANISDLNPLKDGHFMLAMKPSASTRPEIILGEVLTMYSKNTNHDWIAQTTSVGTPLYIYLLGTSSFLQIPRTHLLFSLASFSKIQWQDIASKDPVALVTLCADSLALYQAFHQARSALQVSIQELSKSAKSKKAEDVAHVSGDSEESSFESGDEAST</sequence>
<gene>
    <name evidence="2" type="ORF">DFH07DRAFT_959275</name>
</gene>
<proteinExistence type="predicted"/>
<protein>
    <submittedName>
        <fullName evidence="2">Uncharacterized protein</fullName>
    </submittedName>
</protein>
<keyword evidence="3" id="KW-1185">Reference proteome</keyword>